<accession>A0A2M7S895</accession>
<dbReference type="Proteomes" id="UP000229307">
    <property type="component" value="Unassembled WGS sequence"/>
</dbReference>
<comment type="caution">
    <text evidence="1">The sequence shown here is derived from an EMBL/GenBank/DDBJ whole genome shotgun (WGS) entry which is preliminary data.</text>
</comment>
<name>A0A2M7S895_9BACT</name>
<proteinExistence type="predicted"/>
<dbReference type="EMBL" id="PFMR01000237">
    <property type="protein sequence ID" value="PIZ15737.1"/>
    <property type="molecule type" value="Genomic_DNA"/>
</dbReference>
<protein>
    <submittedName>
        <fullName evidence="1">Uncharacterized protein</fullName>
    </submittedName>
</protein>
<reference evidence="2" key="1">
    <citation type="submission" date="2017-09" db="EMBL/GenBank/DDBJ databases">
        <title>Depth-based differentiation of microbial function through sediment-hosted aquifers and enrichment of novel symbionts in the deep terrestrial subsurface.</title>
        <authorList>
            <person name="Probst A.J."/>
            <person name="Ladd B."/>
            <person name="Jarett J.K."/>
            <person name="Geller-Mcgrath D.E."/>
            <person name="Sieber C.M.K."/>
            <person name="Emerson J.B."/>
            <person name="Anantharaman K."/>
            <person name="Thomas B.C."/>
            <person name="Malmstrom R."/>
            <person name="Stieglmeier M."/>
            <person name="Klingl A."/>
            <person name="Woyke T."/>
            <person name="Ryan C.M."/>
            <person name="Banfield J.F."/>
        </authorList>
    </citation>
    <scope>NUCLEOTIDE SEQUENCE [LARGE SCALE GENOMIC DNA]</scope>
</reference>
<gene>
    <name evidence="1" type="ORF">COY52_08940</name>
</gene>
<sequence length="107" mass="12512">EPLHKKLDIVERNVPRLRRLSMSPWVDVAEAAQRIGKKYIFSNKPNPAVIASEQWDPDFVRKSVRDTLEKTKGCVVELIMKDTHTCRNQPHRMAEWVKIAKEEAENY</sequence>
<feature type="non-terminal residue" evidence="1">
    <location>
        <position position="1"/>
    </location>
</feature>
<dbReference type="AlphaFoldDB" id="A0A2M7S895"/>
<evidence type="ECO:0000313" key="1">
    <source>
        <dbReference type="EMBL" id="PIZ15737.1"/>
    </source>
</evidence>
<organism evidence="1 2">
    <name type="scientific">Candidatus Desantisbacteria bacterium CG_4_10_14_0_8_um_filter_48_22</name>
    <dbReference type="NCBI Taxonomy" id="1974543"/>
    <lineage>
        <taxon>Bacteria</taxon>
        <taxon>Candidatus Desantisiibacteriota</taxon>
    </lineage>
</organism>
<evidence type="ECO:0000313" key="2">
    <source>
        <dbReference type="Proteomes" id="UP000229307"/>
    </source>
</evidence>